<dbReference type="InterPro" id="IPR013581">
    <property type="entry name" value="PDR_assoc"/>
</dbReference>
<evidence type="ECO:0000256" key="1">
    <source>
        <dbReference type="SAM" id="Phobius"/>
    </source>
</evidence>
<dbReference type="SUPFAM" id="SSF52540">
    <property type="entry name" value="P-loop containing nucleoside triphosphate hydrolases"/>
    <property type="match status" value="1"/>
</dbReference>
<keyword evidence="1" id="KW-1133">Transmembrane helix</keyword>
<dbReference type="PANTHER" id="PTHR48040:SF20">
    <property type="entry name" value="PLEIOTROPIC DRUG RESISTANCE PROTEIN 1"/>
    <property type="match status" value="1"/>
</dbReference>
<dbReference type="Gene3D" id="3.40.50.300">
    <property type="entry name" value="P-loop containing nucleotide triphosphate hydrolases"/>
    <property type="match status" value="2"/>
</dbReference>
<dbReference type="Proteomes" id="UP001497480">
    <property type="component" value="Unassembled WGS sequence"/>
</dbReference>
<comment type="caution">
    <text evidence="3">The sequence shown here is derived from an EMBL/GenBank/DDBJ whole genome shotgun (WGS) entry which is preliminary data.</text>
</comment>
<organism evidence="3 4">
    <name type="scientific">Lupinus luteus</name>
    <name type="common">European yellow lupine</name>
    <dbReference type="NCBI Taxonomy" id="3873"/>
    <lineage>
        <taxon>Eukaryota</taxon>
        <taxon>Viridiplantae</taxon>
        <taxon>Streptophyta</taxon>
        <taxon>Embryophyta</taxon>
        <taxon>Tracheophyta</taxon>
        <taxon>Spermatophyta</taxon>
        <taxon>Magnoliopsida</taxon>
        <taxon>eudicotyledons</taxon>
        <taxon>Gunneridae</taxon>
        <taxon>Pentapetalae</taxon>
        <taxon>rosids</taxon>
        <taxon>fabids</taxon>
        <taxon>Fabales</taxon>
        <taxon>Fabaceae</taxon>
        <taxon>Papilionoideae</taxon>
        <taxon>50 kb inversion clade</taxon>
        <taxon>genistoids sensu lato</taxon>
        <taxon>core genistoids</taxon>
        <taxon>Genisteae</taxon>
        <taxon>Lupinus</taxon>
    </lineage>
</organism>
<sequence>MGLLGLPHDVPPNSSQSLALQVLKVGGFFPDAYWYWIGIGACIGYMLLFNFLFPFALQYLNPFDKPQALISEEALAEKIQLGKIISLNYKGNESRRNVSSRTLSARVGSFSAVHHKRSKGWFFLSHPFLSLLMKSDMQWTCHRKSQGFPDDQLELLKGVNGAFRPGVLTALMSVTGAGKTTLMDVLSGRKTTVYESLVYYSAWLRLPPEVYSSTRQLQLSLLPFANPSIIFMDEPTSDLDARAAAIVMRTVRNTVDTGRTVVYTIHQPSIDIFDAFDEV</sequence>
<evidence type="ECO:0000313" key="3">
    <source>
        <dbReference type="EMBL" id="CAL0307691.1"/>
    </source>
</evidence>
<dbReference type="AlphaFoldDB" id="A0AAV1WFM9"/>
<dbReference type="Pfam" id="PF08370">
    <property type="entry name" value="PDR_assoc"/>
    <property type="match status" value="1"/>
</dbReference>
<keyword evidence="1" id="KW-0812">Transmembrane</keyword>
<feature type="domain" description="Plant PDR ABC transporter associated" evidence="2">
    <location>
        <begin position="12"/>
        <end position="70"/>
    </location>
</feature>
<name>A0AAV1WFM9_LUPLU</name>
<proteinExistence type="predicted"/>
<reference evidence="3 4" key="1">
    <citation type="submission" date="2024-03" db="EMBL/GenBank/DDBJ databases">
        <authorList>
            <person name="Martinez-Hernandez J."/>
        </authorList>
    </citation>
    <scope>NUCLEOTIDE SEQUENCE [LARGE SCALE GENOMIC DNA]</scope>
</reference>
<dbReference type="PANTHER" id="PTHR48040">
    <property type="entry name" value="PLEIOTROPIC DRUG RESISTANCE PROTEIN 1-LIKE ISOFORM X1"/>
    <property type="match status" value="1"/>
</dbReference>
<gene>
    <name evidence="3" type="ORF">LLUT_LOCUS8751</name>
</gene>
<keyword evidence="1" id="KW-0472">Membrane</keyword>
<evidence type="ECO:0000259" key="2">
    <source>
        <dbReference type="Pfam" id="PF08370"/>
    </source>
</evidence>
<feature type="transmembrane region" description="Helical" evidence="1">
    <location>
        <begin position="33"/>
        <end position="57"/>
    </location>
</feature>
<keyword evidence="4" id="KW-1185">Reference proteome</keyword>
<dbReference type="InterPro" id="IPR027417">
    <property type="entry name" value="P-loop_NTPase"/>
</dbReference>
<dbReference type="EMBL" id="CAXHTB010000006">
    <property type="protein sequence ID" value="CAL0307691.1"/>
    <property type="molecule type" value="Genomic_DNA"/>
</dbReference>
<evidence type="ECO:0000313" key="4">
    <source>
        <dbReference type="Proteomes" id="UP001497480"/>
    </source>
</evidence>
<protein>
    <recommendedName>
        <fullName evidence="2">Plant PDR ABC transporter associated domain-containing protein</fullName>
    </recommendedName>
</protein>
<accession>A0AAV1WFM9</accession>